<dbReference type="AlphaFoldDB" id="A0A4R3LYM4"/>
<accession>A0A4R3LYM4</accession>
<proteinExistence type="predicted"/>
<comment type="caution">
    <text evidence="1">The sequence shown here is derived from an EMBL/GenBank/DDBJ whole genome shotgun (WGS) entry which is preliminary data.</text>
</comment>
<reference evidence="1 2" key="1">
    <citation type="submission" date="2019-03" db="EMBL/GenBank/DDBJ databases">
        <title>Genomic Encyclopedia of Type Strains, Phase IV (KMG-IV): sequencing the most valuable type-strain genomes for metagenomic binning, comparative biology and taxonomic classification.</title>
        <authorList>
            <person name="Goeker M."/>
        </authorList>
    </citation>
    <scope>NUCLEOTIDE SEQUENCE [LARGE SCALE GENOMIC DNA]</scope>
    <source>
        <strain evidence="1 2">DSM 19345</strain>
    </source>
</reference>
<evidence type="ECO:0000313" key="1">
    <source>
        <dbReference type="EMBL" id="TCT04949.1"/>
    </source>
</evidence>
<protein>
    <submittedName>
        <fullName evidence="1">Uncharacterized protein DUF3833</fullName>
    </submittedName>
</protein>
<name>A0A4R3LYM4_9HYPH</name>
<organism evidence="1 2">
    <name type="scientific">Tepidamorphus gemmatus</name>
    <dbReference type="NCBI Taxonomy" id="747076"/>
    <lineage>
        <taxon>Bacteria</taxon>
        <taxon>Pseudomonadati</taxon>
        <taxon>Pseudomonadota</taxon>
        <taxon>Alphaproteobacteria</taxon>
        <taxon>Hyphomicrobiales</taxon>
        <taxon>Tepidamorphaceae</taxon>
        <taxon>Tepidamorphus</taxon>
    </lineage>
</organism>
<sequence length="154" mass="17935">MNMMRPIDGEPFRIETALLGRTRAHGIFQDRFGNVRARFIAETDGYAESQDFILDERFVYDDGRRERRIWRISTIGEDRYVGTADDIVGLAHGRIAPDHIEWRYAIDLPVSGRIWRMRFDDRFFRVGDLVINRARMSKFGVLLGEATIAFARHG</sequence>
<dbReference type="InterPro" id="IPR024409">
    <property type="entry name" value="DUF3833"/>
</dbReference>
<dbReference type="EMBL" id="SMAK01000014">
    <property type="protein sequence ID" value="TCT04949.1"/>
    <property type="molecule type" value="Genomic_DNA"/>
</dbReference>
<gene>
    <name evidence="1" type="ORF">EDC22_11443</name>
</gene>
<dbReference type="Pfam" id="PF12915">
    <property type="entry name" value="DUF3833"/>
    <property type="match status" value="1"/>
</dbReference>
<dbReference type="Proteomes" id="UP000295678">
    <property type="component" value="Unassembled WGS sequence"/>
</dbReference>
<evidence type="ECO:0000313" key="2">
    <source>
        <dbReference type="Proteomes" id="UP000295678"/>
    </source>
</evidence>
<keyword evidence="2" id="KW-1185">Reference proteome</keyword>